<reference evidence="1" key="1">
    <citation type="submission" date="2021-07" db="EMBL/GenBank/DDBJ databases">
        <authorList>
            <person name="Durling M."/>
        </authorList>
    </citation>
    <scope>NUCLEOTIDE SEQUENCE</scope>
</reference>
<name>A0A9N9KRU8_9HELO</name>
<sequence length="63" mass="7409">MTQSNRIKQLEAERKAPRRENAKLRQHVFPYAEDVFPTRETERLVHTYYSIDTDGTCTIAPDN</sequence>
<dbReference type="AlphaFoldDB" id="A0A9N9KRU8"/>
<comment type="caution">
    <text evidence="1">The sequence shown here is derived from an EMBL/GenBank/DDBJ whole genome shotgun (WGS) entry which is preliminary data.</text>
</comment>
<evidence type="ECO:0000313" key="1">
    <source>
        <dbReference type="EMBL" id="CAG8952754.1"/>
    </source>
</evidence>
<accession>A0A9N9KRU8</accession>
<proteinExistence type="predicted"/>
<evidence type="ECO:0000313" key="2">
    <source>
        <dbReference type="Proteomes" id="UP000696280"/>
    </source>
</evidence>
<dbReference type="EMBL" id="CAJVRL010000047">
    <property type="protein sequence ID" value="CAG8952754.1"/>
    <property type="molecule type" value="Genomic_DNA"/>
</dbReference>
<dbReference type="Proteomes" id="UP000696280">
    <property type="component" value="Unassembled WGS sequence"/>
</dbReference>
<keyword evidence="2" id="KW-1185">Reference proteome</keyword>
<organism evidence="1 2">
    <name type="scientific">Hymenoscyphus fraxineus</name>
    <dbReference type="NCBI Taxonomy" id="746836"/>
    <lineage>
        <taxon>Eukaryota</taxon>
        <taxon>Fungi</taxon>
        <taxon>Dikarya</taxon>
        <taxon>Ascomycota</taxon>
        <taxon>Pezizomycotina</taxon>
        <taxon>Leotiomycetes</taxon>
        <taxon>Helotiales</taxon>
        <taxon>Helotiaceae</taxon>
        <taxon>Hymenoscyphus</taxon>
    </lineage>
</organism>
<gene>
    <name evidence="1" type="ORF">HYFRA_00008998</name>
</gene>
<protein>
    <submittedName>
        <fullName evidence="1">Uncharacterized protein</fullName>
    </submittedName>
</protein>